<dbReference type="PANTHER" id="PTHR30545:SF2">
    <property type="entry name" value="SUGAR FERMENTATION STIMULATION PROTEIN A"/>
    <property type="match status" value="1"/>
</dbReference>
<dbReference type="InterPro" id="IPR040452">
    <property type="entry name" value="SfsA_C"/>
</dbReference>
<evidence type="ECO:0000259" key="1">
    <source>
        <dbReference type="Pfam" id="PF03749"/>
    </source>
</evidence>
<dbReference type="Pfam" id="PF03749">
    <property type="entry name" value="SfsA"/>
    <property type="match status" value="1"/>
</dbReference>
<dbReference type="InterPro" id="IPR041465">
    <property type="entry name" value="SfsA_N"/>
</dbReference>
<dbReference type="EMBL" id="PDPS01000027">
    <property type="protein sequence ID" value="PID57418.1"/>
    <property type="molecule type" value="Genomic_DNA"/>
</dbReference>
<evidence type="ECO:0000259" key="2">
    <source>
        <dbReference type="Pfam" id="PF17746"/>
    </source>
</evidence>
<dbReference type="InterPro" id="IPR002837">
    <property type="entry name" value="DUF123"/>
</dbReference>
<gene>
    <name evidence="3" type="primary">sfsA</name>
    <name evidence="3" type="ORF">CSB45_07820</name>
</gene>
<comment type="caution">
    <text evidence="3">The sequence shown here is derived from an EMBL/GenBank/DDBJ whole genome shotgun (WGS) entry which is preliminary data.</text>
</comment>
<protein>
    <submittedName>
        <fullName evidence="3">DNA/RNA nuclease SfsA</fullName>
    </submittedName>
</protein>
<name>A0A2G6E6K5_9BACT</name>
<sequence length="376" mass="43498">MEQLKLYDAVEESCFLERLNRFVMRLRNAEGQEFQAHIPNPGRMEEFCFKNQPFYVTAAQNGKYPYKVIATRYQGSYVFLDTIKVNRVFEELLRRNQIPCFQNVKDIRREVRVADSKFDFSFKQAGRPIITEIKSCTLCHNGLAMFPDAPTLRGQRHMTSLERIAEKGDVAAHLVYLVLHAAARRFIPNVHTDFDYGKIFLNAQHVRSHAFRLEFSGPATAEPGSLQEIPIDFSALETHCRDKGSYLLLLENPKALTIKVGRLGVRHFESGWYVYVGSAMNGLNSRLRRHQRKRKTLHWHIDYIASTAMKITKIFPIRKAEKLESWLAGRLAEICDASVPQFGASDLPEDSHLFYFRETPMKNRCFVDIIFDSRVL</sequence>
<dbReference type="GO" id="GO:0003677">
    <property type="term" value="F:DNA binding"/>
    <property type="evidence" value="ECO:0007669"/>
    <property type="project" value="InterPro"/>
</dbReference>
<dbReference type="CDD" id="cd22359">
    <property type="entry name" value="SfsA-like_bacterial"/>
    <property type="match status" value="1"/>
</dbReference>
<accession>A0A2G6E6K5</accession>
<evidence type="ECO:0000313" key="4">
    <source>
        <dbReference type="Proteomes" id="UP000229740"/>
    </source>
</evidence>
<dbReference type="NCBIfam" id="TIGR00230">
    <property type="entry name" value="sfsA"/>
    <property type="match status" value="1"/>
</dbReference>
<reference evidence="3 4" key="1">
    <citation type="submission" date="2017-10" db="EMBL/GenBank/DDBJ databases">
        <title>Novel microbial diversity and functional potential in the marine mammal oral microbiome.</title>
        <authorList>
            <person name="Dudek N.K."/>
            <person name="Sun C.L."/>
            <person name="Burstein D."/>
            <person name="Kantor R.S."/>
            <person name="Aliaga Goltsman D.S."/>
            <person name="Bik E.M."/>
            <person name="Thomas B.C."/>
            <person name="Banfield J.F."/>
            <person name="Relman D.A."/>
        </authorList>
    </citation>
    <scope>NUCLEOTIDE SEQUENCE [LARGE SCALE GENOMIC DNA]</scope>
    <source>
        <strain evidence="3">DOLZORAL124_49_17</strain>
    </source>
</reference>
<proteinExistence type="predicted"/>
<dbReference type="Gene3D" id="2.40.50.580">
    <property type="match status" value="1"/>
</dbReference>
<feature type="domain" description="Sugar fermentation stimulation protein C-terminal" evidence="1">
    <location>
        <begin position="86"/>
        <end position="215"/>
    </location>
</feature>
<feature type="domain" description="SfsA N-terminal OB" evidence="2">
    <location>
        <begin position="16"/>
        <end position="79"/>
    </location>
</feature>
<dbReference type="Pfam" id="PF17746">
    <property type="entry name" value="SfsA_N"/>
    <property type="match status" value="1"/>
</dbReference>
<dbReference type="InterPro" id="IPR005224">
    <property type="entry name" value="SfsA"/>
</dbReference>
<dbReference type="Pfam" id="PF01986">
    <property type="entry name" value="DUF123"/>
    <property type="match status" value="1"/>
</dbReference>
<evidence type="ECO:0000313" key="3">
    <source>
        <dbReference type="EMBL" id="PID57418.1"/>
    </source>
</evidence>
<organism evidence="3 4">
    <name type="scientific">candidate division KSB3 bacterium</name>
    <dbReference type="NCBI Taxonomy" id="2044937"/>
    <lineage>
        <taxon>Bacteria</taxon>
        <taxon>candidate division KSB3</taxon>
    </lineage>
</organism>
<dbReference type="Proteomes" id="UP000229740">
    <property type="component" value="Unassembled WGS sequence"/>
</dbReference>
<dbReference type="AlphaFoldDB" id="A0A2G6E6K5"/>
<dbReference type="PANTHER" id="PTHR30545">
    <property type="entry name" value="SUGAR FERMENTATION STIMULATION PROTEIN A"/>
    <property type="match status" value="1"/>
</dbReference>
<dbReference type="Gene3D" id="3.40.1350.60">
    <property type="match status" value="1"/>
</dbReference>
<dbReference type="CDD" id="cd10441">
    <property type="entry name" value="GIY-YIG_COG1833"/>
    <property type="match status" value="1"/>
</dbReference>